<protein>
    <submittedName>
        <fullName evidence="7">Holliday junction branch migration protein RuvA</fullName>
    </submittedName>
</protein>
<dbReference type="Gene3D" id="1.10.150.20">
    <property type="entry name" value="5' to 3' exonuclease, C-terminal subdomain"/>
    <property type="match status" value="1"/>
</dbReference>
<comment type="caution">
    <text evidence="7">The sequence shown here is derived from an EMBL/GenBank/DDBJ whole genome shotgun (WGS) entry which is preliminary data.</text>
</comment>
<sequence length="91" mass="9980">MISYLAGKILSKSDRFVIVDINGVGYKIFAPQRLLEGLAVDEAVEFFTHLAIKDSAWELYGFLTLAELEFFELLLSISGIGPKTALNILGG</sequence>
<gene>
    <name evidence="7" type="ORF">COU85_00755</name>
</gene>
<evidence type="ECO:0000256" key="1">
    <source>
        <dbReference type="ARBA" id="ARBA00022490"/>
    </source>
</evidence>
<keyword evidence="5" id="KW-0234">DNA repair</keyword>
<evidence type="ECO:0000256" key="3">
    <source>
        <dbReference type="ARBA" id="ARBA00023125"/>
    </source>
</evidence>
<dbReference type="NCBIfam" id="TIGR00084">
    <property type="entry name" value="ruvA"/>
    <property type="match status" value="1"/>
</dbReference>
<keyword evidence="2" id="KW-0227">DNA damage</keyword>
<evidence type="ECO:0000259" key="6">
    <source>
        <dbReference type="Pfam" id="PF01330"/>
    </source>
</evidence>
<evidence type="ECO:0000313" key="8">
    <source>
        <dbReference type="Proteomes" id="UP000231086"/>
    </source>
</evidence>
<reference evidence="8" key="1">
    <citation type="submission" date="2017-09" db="EMBL/GenBank/DDBJ databases">
        <title>Depth-based differentiation of microbial function through sediment-hosted aquifers and enrichment of novel symbionts in the deep terrestrial subsurface.</title>
        <authorList>
            <person name="Probst A.J."/>
            <person name="Ladd B."/>
            <person name="Jarett J.K."/>
            <person name="Geller-Mcgrath D.E."/>
            <person name="Sieber C.M.K."/>
            <person name="Emerson J.B."/>
            <person name="Anantharaman K."/>
            <person name="Thomas B.C."/>
            <person name="Malmstrom R."/>
            <person name="Stieglmeier M."/>
            <person name="Klingl A."/>
            <person name="Woyke T."/>
            <person name="Ryan C.M."/>
            <person name="Banfield J.F."/>
        </authorList>
    </citation>
    <scope>NUCLEOTIDE SEQUENCE [LARGE SCALE GENOMIC DNA]</scope>
</reference>
<feature type="domain" description="DNA helicase Holliday junction RuvA type" evidence="6">
    <location>
        <begin position="1"/>
        <end position="61"/>
    </location>
</feature>
<dbReference type="EMBL" id="PFEA01000015">
    <property type="protein sequence ID" value="PJE59986.1"/>
    <property type="molecule type" value="Genomic_DNA"/>
</dbReference>
<keyword evidence="3" id="KW-0238">DNA-binding</keyword>
<keyword evidence="4" id="KW-0233">DNA recombination</keyword>
<evidence type="ECO:0000256" key="2">
    <source>
        <dbReference type="ARBA" id="ARBA00022763"/>
    </source>
</evidence>
<dbReference type="GO" id="GO:0009378">
    <property type="term" value="F:four-way junction helicase activity"/>
    <property type="evidence" value="ECO:0007669"/>
    <property type="project" value="InterPro"/>
</dbReference>
<evidence type="ECO:0000313" key="7">
    <source>
        <dbReference type="EMBL" id="PJE59986.1"/>
    </source>
</evidence>
<dbReference type="InterPro" id="IPR013849">
    <property type="entry name" value="DNA_helicase_Holl-junc_RuvA_I"/>
</dbReference>
<name>A0A2M8KJ91_9BACT</name>
<organism evidence="7 8">
    <name type="scientific">Candidatus Portnoybacteria bacterium CG10_big_fil_rev_8_21_14_0_10_44_7</name>
    <dbReference type="NCBI Taxonomy" id="1974816"/>
    <lineage>
        <taxon>Bacteria</taxon>
        <taxon>Candidatus Portnoyibacteriota</taxon>
    </lineage>
</organism>
<dbReference type="Pfam" id="PF14520">
    <property type="entry name" value="HHH_5"/>
    <property type="match status" value="1"/>
</dbReference>
<dbReference type="Pfam" id="PF01330">
    <property type="entry name" value="RuvA_N"/>
    <property type="match status" value="1"/>
</dbReference>
<evidence type="ECO:0000256" key="5">
    <source>
        <dbReference type="ARBA" id="ARBA00023204"/>
    </source>
</evidence>
<dbReference type="InterPro" id="IPR012340">
    <property type="entry name" value="NA-bd_OB-fold"/>
</dbReference>
<accession>A0A2M8KJ91</accession>
<dbReference type="Gene3D" id="2.40.50.140">
    <property type="entry name" value="Nucleic acid-binding proteins"/>
    <property type="match status" value="1"/>
</dbReference>
<evidence type="ECO:0000256" key="4">
    <source>
        <dbReference type="ARBA" id="ARBA00023172"/>
    </source>
</evidence>
<dbReference type="GO" id="GO:0005524">
    <property type="term" value="F:ATP binding"/>
    <property type="evidence" value="ECO:0007669"/>
    <property type="project" value="InterPro"/>
</dbReference>
<feature type="non-terminal residue" evidence="7">
    <location>
        <position position="91"/>
    </location>
</feature>
<dbReference type="GO" id="GO:0006310">
    <property type="term" value="P:DNA recombination"/>
    <property type="evidence" value="ECO:0007669"/>
    <property type="project" value="UniProtKB-KW"/>
</dbReference>
<dbReference type="AlphaFoldDB" id="A0A2M8KJ91"/>
<dbReference type="GO" id="GO:0006281">
    <property type="term" value="P:DNA repair"/>
    <property type="evidence" value="ECO:0007669"/>
    <property type="project" value="UniProtKB-KW"/>
</dbReference>
<dbReference type="SUPFAM" id="SSF47781">
    <property type="entry name" value="RuvA domain 2-like"/>
    <property type="match status" value="1"/>
</dbReference>
<dbReference type="SUPFAM" id="SSF50249">
    <property type="entry name" value="Nucleic acid-binding proteins"/>
    <property type="match status" value="1"/>
</dbReference>
<proteinExistence type="predicted"/>
<dbReference type="InterPro" id="IPR010994">
    <property type="entry name" value="RuvA_2-like"/>
</dbReference>
<dbReference type="InterPro" id="IPR000085">
    <property type="entry name" value="RuvA"/>
</dbReference>
<keyword evidence="1" id="KW-0963">Cytoplasm</keyword>
<dbReference type="Proteomes" id="UP000231086">
    <property type="component" value="Unassembled WGS sequence"/>
</dbReference>
<dbReference type="GO" id="GO:0003677">
    <property type="term" value="F:DNA binding"/>
    <property type="evidence" value="ECO:0007669"/>
    <property type="project" value="UniProtKB-KW"/>
</dbReference>